<evidence type="ECO:0000256" key="1">
    <source>
        <dbReference type="SAM" id="MobiDB-lite"/>
    </source>
</evidence>
<gene>
    <name evidence="3" type="ORF">K7432_013120</name>
</gene>
<evidence type="ECO:0000313" key="4">
    <source>
        <dbReference type="Proteomes" id="UP001479436"/>
    </source>
</evidence>
<accession>A0ABR2WJS3</accession>
<evidence type="ECO:0000313" key="3">
    <source>
        <dbReference type="EMBL" id="KAK9761755.1"/>
    </source>
</evidence>
<reference evidence="3 4" key="1">
    <citation type="submission" date="2023-04" db="EMBL/GenBank/DDBJ databases">
        <title>Genome of Basidiobolus ranarum AG-B5.</title>
        <authorList>
            <person name="Stajich J.E."/>
            <person name="Carter-House D."/>
            <person name="Gryganskyi A."/>
        </authorList>
    </citation>
    <scope>NUCLEOTIDE SEQUENCE [LARGE SCALE GENOMIC DNA]</scope>
    <source>
        <strain evidence="3 4">AG-B5</strain>
    </source>
</reference>
<keyword evidence="2" id="KW-0732">Signal</keyword>
<feature type="region of interest" description="Disordered" evidence="1">
    <location>
        <begin position="194"/>
        <end position="215"/>
    </location>
</feature>
<sequence>MRFQILGLLSFMAVSNSLAVNDPHLNDQYHEVLSLNSNVKRQNSDDGNDDDDATTSAQIFTSRLVPSQLLPPVKTSVLLSSPLPNQIPSNVNSPIAATSNLNVPLNPTPNLSTPGVQPINSSLPPVVQPTFQPSPQITPSSQVVNTNAVTFSSAPSLYTPIGNTLSSSENSYFNSPTPVYSSNVVYPTSVISANPSSDRSESILPLPESAVLRHP</sequence>
<organism evidence="3 4">
    <name type="scientific">Basidiobolus ranarum</name>
    <dbReference type="NCBI Taxonomy" id="34480"/>
    <lineage>
        <taxon>Eukaryota</taxon>
        <taxon>Fungi</taxon>
        <taxon>Fungi incertae sedis</taxon>
        <taxon>Zoopagomycota</taxon>
        <taxon>Entomophthoromycotina</taxon>
        <taxon>Basidiobolomycetes</taxon>
        <taxon>Basidiobolales</taxon>
        <taxon>Basidiobolaceae</taxon>
        <taxon>Basidiobolus</taxon>
    </lineage>
</organism>
<name>A0ABR2WJS3_9FUNG</name>
<dbReference type="Proteomes" id="UP001479436">
    <property type="component" value="Unassembled WGS sequence"/>
</dbReference>
<evidence type="ECO:0000256" key="2">
    <source>
        <dbReference type="SAM" id="SignalP"/>
    </source>
</evidence>
<protein>
    <submittedName>
        <fullName evidence="3">Uncharacterized protein</fullName>
    </submittedName>
</protein>
<proteinExistence type="predicted"/>
<comment type="caution">
    <text evidence="3">The sequence shown here is derived from an EMBL/GenBank/DDBJ whole genome shotgun (WGS) entry which is preliminary data.</text>
</comment>
<keyword evidence="4" id="KW-1185">Reference proteome</keyword>
<dbReference type="EMBL" id="JASJQH010001238">
    <property type="protein sequence ID" value="KAK9761755.1"/>
    <property type="molecule type" value="Genomic_DNA"/>
</dbReference>
<feature type="signal peptide" evidence="2">
    <location>
        <begin position="1"/>
        <end position="19"/>
    </location>
</feature>
<feature type="chain" id="PRO_5045477230" evidence="2">
    <location>
        <begin position="20"/>
        <end position="215"/>
    </location>
</feature>